<dbReference type="InterPro" id="IPR036779">
    <property type="entry name" value="LysM_dom_sf"/>
</dbReference>
<dbReference type="PANTHER" id="PTHR34997">
    <property type="entry name" value="AM15"/>
    <property type="match status" value="1"/>
</dbReference>
<organism evidence="5 6">
    <name type="scientific">Penicillium rubens (strain ATCC 28089 / DSM 1075 / NRRL 1951 / Wisconsin 54-1255)</name>
    <name type="common">Penicillium chrysogenum</name>
    <dbReference type="NCBI Taxonomy" id="500485"/>
    <lineage>
        <taxon>Eukaryota</taxon>
        <taxon>Fungi</taxon>
        <taxon>Dikarya</taxon>
        <taxon>Ascomycota</taxon>
        <taxon>Pezizomycotina</taxon>
        <taxon>Eurotiomycetes</taxon>
        <taxon>Eurotiomycetidae</taxon>
        <taxon>Eurotiales</taxon>
        <taxon>Aspergillaceae</taxon>
        <taxon>Penicillium</taxon>
        <taxon>Penicillium chrysogenum species complex</taxon>
    </lineage>
</organism>
<dbReference type="Pfam" id="PF01476">
    <property type="entry name" value="LysM"/>
    <property type="match status" value="1"/>
</dbReference>
<accession>B6H934</accession>
<dbReference type="PROSITE" id="PS51782">
    <property type="entry name" value="LYSM"/>
    <property type="match status" value="1"/>
</dbReference>
<evidence type="ECO:0000313" key="6">
    <source>
        <dbReference type="Proteomes" id="UP000000724"/>
    </source>
</evidence>
<evidence type="ECO:0000256" key="3">
    <source>
        <dbReference type="ARBA" id="ARBA00023026"/>
    </source>
</evidence>
<gene>
    <name evidence="5" type="ORF">Pc16g03340</name>
    <name evidence="5" type="ORF">PCH_Pc16g03340</name>
</gene>
<dbReference type="STRING" id="500485.B6H934"/>
<evidence type="ECO:0000259" key="4">
    <source>
        <dbReference type="PROSITE" id="PS51782"/>
    </source>
</evidence>
<keyword evidence="2" id="KW-0732">Signal</keyword>
<sequence>MGALTWRMGITSHLTISVWNPAVGEGCGSLKIEYYVCVGVSGDMIPSTTAKKTTTTSDGGRVTVVPGDGCYDVAADHGISLTNFYSWNPSVRDDCSELKFDSYACVGI</sequence>
<evidence type="ECO:0000256" key="2">
    <source>
        <dbReference type="ARBA" id="ARBA00022729"/>
    </source>
</evidence>
<protein>
    <submittedName>
        <fullName evidence="5">Pc16g03340 protein</fullName>
    </submittedName>
</protein>
<dbReference type="CDD" id="cd00118">
    <property type="entry name" value="LysM"/>
    <property type="match status" value="1"/>
</dbReference>
<dbReference type="InterPro" id="IPR052210">
    <property type="entry name" value="LysM1-like"/>
</dbReference>
<dbReference type="SUPFAM" id="SSF54106">
    <property type="entry name" value="LysM domain"/>
    <property type="match status" value="1"/>
</dbReference>
<dbReference type="GO" id="GO:0008061">
    <property type="term" value="F:chitin binding"/>
    <property type="evidence" value="ECO:0007669"/>
    <property type="project" value="UniProtKB-KW"/>
</dbReference>
<evidence type="ECO:0000313" key="5">
    <source>
        <dbReference type="EMBL" id="CAP93004.1"/>
    </source>
</evidence>
<keyword evidence="3" id="KW-0843">Virulence</keyword>
<dbReference type="BioCyc" id="PCHR:PC16G03340-MONOMER"/>
<feature type="domain" description="LysM" evidence="4">
    <location>
        <begin position="60"/>
        <end position="106"/>
    </location>
</feature>
<dbReference type="EMBL" id="AM920431">
    <property type="protein sequence ID" value="CAP93004.1"/>
    <property type="molecule type" value="Genomic_DNA"/>
</dbReference>
<dbReference type="VEuPathDB" id="FungiDB:PCH_Pc16g03340"/>
<dbReference type="PANTHER" id="PTHR34997:SF2">
    <property type="entry name" value="LYSM DOMAIN-CONTAINING PROTEIN-RELATED"/>
    <property type="match status" value="1"/>
</dbReference>
<dbReference type="AlphaFoldDB" id="B6H934"/>
<dbReference type="HOGENOM" id="CLU_010591_1_2_1"/>
<evidence type="ECO:0000256" key="1">
    <source>
        <dbReference type="ARBA" id="ARBA00022669"/>
    </source>
</evidence>
<reference evidence="5 6" key="1">
    <citation type="journal article" date="2008" name="Nat. Biotechnol.">
        <title>Genome sequencing and analysis of the filamentous fungus Penicillium chrysogenum.</title>
        <authorList>
            <person name="van den Berg M.A."/>
            <person name="Albang R."/>
            <person name="Albermann K."/>
            <person name="Badger J.H."/>
            <person name="Daran J.-M."/>
            <person name="Driessen A.J.M."/>
            <person name="Garcia-Estrada C."/>
            <person name="Fedorova N.D."/>
            <person name="Harris D.M."/>
            <person name="Heijne W.H.M."/>
            <person name="Joardar V.S."/>
            <person name="Kiel J.A.K.W."/>
            <person name="Kovalchuk A."/>
            <person name="Martin J.F."/>
            <person name="Nierman W.C."/>
            <person name="Nijland J.G."/>
            <person name="Pronk J.T."/>
            <person name="Roubos J.A."/>
            <person name="van der Klei I.J."/>
            <person name="van Peij N.N.M.E."/>
            <person name="Veenhuis M."/>
            <person name="von Doehren H."/>
            <person name="Wagner C."/>
            <person name="Wortman J.R."/>
            <person name="Bovenberg R.A.L."/>
        </authorList>
    </citation>
    <scope>NUCLEOTIDE SEQUENCE [LARGE SCALE GENOMIC DNA]</scope>
    <source>
        <strain evidence="6">ATCC 28089 / DSM 1075 / NRRL 1951 / Wisconsin 54-1255</strain>
    </source>
</reference>
<dbReference type="OrthoDB" id="5985073at2759"/>
<proteinExistence type="predicted"/>
<name>B6H934_PENRW</name>
<dbReference type="Gene3D" id="3.10.350.10">
    <property type="entry name" value="LysM domain"/>
    <property type="match status" value="1"/>
</dbReference>
<keyword evidence="1" id="KW-0147">Chitin-binding</keyword>
<dbReference type="InterPro" id="IPR018392">
    <property type="entry name" value="LysM"/>
</dbReference>
<keyword evidence="6" id="KW-1185">Reference proteome</keyword>
<dbReference type="Proteomes" id="UP000000724">
    <property type="component" value="Contig Pc00c16"/>
</dbReference>